<sequence>MFQYEFEKRPASAHSCESQATVTEGPIPHYYRNSPLQFCTDPELFSYTNRHRSDLRLAEGPIPHYYRNSPLQFCTDPELFSFERTGLRNPNIPRLCHYSNGRTRSRESSNQKVPLKVWIVASASCFAVCAVLVLATVVVTRWGTSEYTAREIHSHEPEPIYSEIYSKSKQNTEEVTAEPRLDEDNELPILEKLSFFKNIVNRNRNVDLKSKTQIHPIHEAIEHKERKIEKKDKPKPPINYDLNDINNDNDLAATERDASEKLLESEDNNFAPISFNKKTDRRIETLRAKNNDASSFDVNAIEREIKNIGDTIVPEFKPLNSEVLIKKVKLPVSYLETLRTEVDYDEYYNDINLYDDYMQSNTMTSYLIEKVQELHNWLTKDSDFDVIKNSTKNRNDFGEVLKALNESLIEGNASVVLNKLKEIYFGENFTIGVHGRRSMLGNETDLLSFGILSLDVMLLHNIQTMAWESQETARINMMKDPNVFAFNALFMDPSKVEAKMNEQNQPYDVYPKRQNKLTPADDYGFGKNLFENILEIGMGTARAAIHLGRVYKNTRSVLNQMSNKENTPVLPRNIDENTHALNRLQSSYSRNGSVASSDGFYTELDCVWLLYCRNLAATSKLNPPYGTMARINGVALRMLAGELSGDKALDTMLYEVFAGWTELKCDDMFPKCSKVNAASVVLETILQPAKKTQQFRGR</sequence>
<name>A0A6J2K9N6_BOMMA</name>
<protein>
    <submittedName>
        <fullName evidence="4">Uncharacterized protein LOC114249068</fullName>
    </submittedName>
</protein>
<evidence type="ECO:0000256" key="2">
    <source>
        <dbReference type="SAM" id="Phobius"/>
    </source>
</evidence>
<gene>
    <name evidence="4" type="primary">LOC114249068</name>
</gene>
<accession>A0A6J2K9N6</accession>
<proteinExistence type="predicted"/>
<organism evidence="3 4">
    <name type="scientific">Bombyx mandarina</name>
    <name type="common">Wild silk moth</name>
    <name type="synonym">Wild silkworm</name>
    <dbReference type="NCBI Taxonomy" id="7092"/>
    <lineage>
        <taxon>Eukaryota</taxon>
        <taxon>Metazoa</taxon>
        <taxon>Ecdysozoa</taxon>
        <taxon>Arthropoda</taxon>
        <taxon>Hexapoda</taxon>
        <taxon>Insecta</taxon>
        <taxon>Pterygota</taxon>
        <taxon>Neoptera</taxon>
        <taxon>Endopterygota</taxon>
        <taxon>Lepidoptera</taxon>
        <taxon>Glossata</taxon>
        <taxon>Ditrysia</taxon>
        <taxon>Bombycoidea</taxon>
        <taxon>Bombycidae</taxon>
        <taxon>Bombycinae</taxon>
        <taxon>Bombyx</taxon>
    </lineage>
</organism>
<dbReference type="RefSeq" id="XP_028038338.1">
    <property type="nucleotide sequence ID" value="XM_028182537.1"/>
</dbReference>
<evidence type="ECO:0000256" key="1">
    <source>
        <dbReference type="SAM" id="MobiDB-lite"/>
    </source>
</evidence>
<dbReference type="GeneID" id="114249068"/>
<keyword evidence="2" id="KW-1133">Transmembrane helix</keyword>
<dbReference type="OrthoDB" id="6372935at2759"/>
<evidence type="ECO:0000313" key="4">
    <source>
        <dbReference type="RefSeq" id="XP_028038338.1"/>
    </source>
</evidence>
<keyword evidence="2" id="KW-0472">Membrane</keyword>
<dbReference type="AlphaFoldDB" id="A0A6J2K9N6"/>
<feature type="transmembrane region" description="Helical" evidence="2">
    <location>
        <begin position="115"/>
        <end position="139"/>
    </location>
</feature>
<feature type="compositionally biased region" description="Basic and acidic residues" evidence="1">
    <location>
        <begin position="224"/>
        <end position="235"/>
    </location>
</feature>
<dbReference type="KEGG" id="bman:114249068"/>
<keyword evidence="3" id="KW-1185">Reference proteome</keyword>
<reference evidence="4" key="1">
    <citation type="submission" date="2025-08" db="UniProtKB">
        <authorList>
            <consortium name="RefSeq"/>
        </authorList>
    </citation>
    <scope>IDENTIFICATION</scope>
    <source>
        <tissue evidence="4">Silk gland</tissue>
    </source>
</reference>
<evidence type="ECO:0000313" key="3">
    <source>
        <dbReference type="Proteomes" id="UP000504629"/>
    </source>
</evidence>
<dbReference type="Proteomes" id="UP000504629">
    <property type="component" value="Unplaced"/>
</dbReference>
<feature type="compositionally biased region" description="Low complexity" evidence="1">
    <location>
        <begin position="238"/>
        <end position="249"/>
    </location>
</feature>
<keyword evidence="2" id="KW-0812">Transmembrane</keyword>
<feature type="region of interest" description="Disordered" evidence="1">
    <location>
        <begin position="224"/>
        <end position="249"/>
    </location>
</feature>